<evidence type="ECO:0000256" key="3">
    <source>
        <dbReference type="ARBA" id="ARBA00022794"/>
    </source>
</evidence>
<keyword evidence="5" id="KW-0966">Cell projection</keyword>
<dbReference type="InterPro" id="IPR010796">
    <property type="entry name" value="C2_B9-type_dom"/>
</dbReference>
<sequence length="592" mass="67834">MEKLYEKDFGGANYRSRDPIKNFRIKVKLQRLSASTIGFVSSQTDTQDGEPAAVVSSTNQFGQTILDDEELVVQWQQKYFSLREMEFYGFEPNCTSVLDYKYHADSDRIKKSGGRLNNRLFTYLDKDRFYALEDAFVPMTTSPEEIGPTELANQVTEVRRRKATASSTVPSWKLQKNPTVSGMKLIEEKPTKEFQENHHVTTTPVHNMVIMADLSPEGQLGSIEFERRICTVQYNDNGVIRVSPDFTRSKPPYRIEEGCLGRDVWEFRIEHVSNAVSKMESRREAKIISDLYRKHQNYLQSLVGEDFEEIPDKIFRLNVYGEIISADSFEYNDLHIEYLIDIPEGWSKDPTLLLSGCTQTCQTNLVNNIEKAYFSQPFNFQSFFNLDNESEDHPMSWPNLFLHVISSDSWGRRRTEGYGYVTMPTKPGLHDVTVHCWRPTGNTGFEQIAAERRRFFIGGAPELEDMSFTAIPSTFEGKRLAKYGVRTESTGSVTVRLNCVQQCRAFQDTTAAMISRKKLQTAMQVARGRANRDAFHGVMGAFQRARKRMQLARESVPTQIRDAAQKTASDKLMGVSTQEKIRNILRKAEKQD</sequence>
<dbReference type="Pfam" id="PF07162">
    <property type="entry name" value="B9-C2"/>
    <property type="match status" value="1"/>
</dbReference>
<evidence type="ECO:0000256" key="2">
    <source>
        <dbReference type="ARBA" id="ARBA00022490"/>
    </source>
</evidence>
<dbReference type="EMBL" id="LR787998">
    <property type="protein sequence ID" value="CAB3263860.1"/>
    <property type="molecule type" value="mRNA"/>
</dbReference>
<dbReference type="PANTHER" id="PTHR12968">
    <property type="entry name" value="B9 DOMAIN-CONTAINING"/>
    <property type="match status" value="1"/>
</dbReference>
<reference evidence="6" key="1">
    <citation type="submission" date="2020-04" db="EMBL/GenBank/DDBJ databases">
        <authorList>
            <person name="Neveu A P."/>
        </authorList>
    </citation>
    <scope>NUCLEOTIDE SEQUENCE</scope>
    <source>
        <tissue evidence="6">Whole embryo</tissue>
    </source>
</reference>
<evidence type="ECO:0000256" key="1">
    <source>
        <dbReference type="ARBA" id="ARBA00004120"/>
    </source>
</evidence>
<proteinExistence type="evidence at transcript level"/>
<evidence type="ECO:0000256" key="4">
    <source>
        <dbReference type="ARBA" id="ARBA00023212"/>
    </source>
</evidence>
<dbReference type="GO" id="GO:0060271">
    <property type="term" value="P:cilium assembly"/>
    <property type="evidence" value="ECO:0007669"/>
    <property type="project" value="TreeGrafter"/>
</dbReference>
<comment type="subcellular location">
    <subcellularLocation>
        <location evidence="1">Cytoplasm</location>
        <location evidence="1">Cytoskeleton</location>
        <location evidence="1">Cilium basal body</location>
    </subcellularLocation>
</comment>
<dbReference type="PANTHER" id="PTHR12968:SF4">
    <property type="entry name" value="TECTONIC-LIKE COMPLEX MEMBER MKS1"/>
    <property type="match status" value="1"/>
</dbReference>
<gene>
    <name evidence="6" type="primary">Mks1</name>
</gene>
<keyword evidence="2" id="KW-0963">Cytoplasm</keyword>
<dbReference type="PROSITE" id="PS51381">
    <property type="entry name" value="C2_B9"/>
    <property type="match status" value="1"/>
</dbReference>
<accession>A0A6F9DLF7</accession>
<name>A0A6F9DLF7_9ASCI</name>
<organism evidence="6">
    <name type="scientific">Phallusia mammillata</name>
    <dbReference type="NCBI Taxonomy" id="59560"/>
    <lineage>
        <taxon>Eukaryota</taxon>
        <taxon>Metazoa</taxon>
        <taxon>Chordata</taxon>
        <taxon>Tunicata</taxon>
        <taxon>Ascidiacea</taxon>
        <taxon>Phlebobranchia</taxon>
        <taxon>Ascidiidae</taxon>
        <taxon>Phallusia</taxon>
    </lineage>
</organism>
<evidence type="ECO:0000313" key="6">
    <source>
        <dbReference type="EMBL" id="CAB3263860.1"/>
    </source>
</evidence>
<dbReference type="AlphaFoldDB" id="A0A6F9DLF7"/>
<protein>
    <submittedName>
        <fullName evidence="6">Meckel syndrome type 1 protein-like</fullName>
    </submittedName>
</protein>
<evidence type="ECO:0000256" key="5">
    <source>
        <dbReference type="ARBA" id="ARBA00023273"/>
    </source>
</evidence>
<keyword evidence="3" id="KW-0970">Cilium biogenesis/degradation</keyword>
<keyword evidence="4" id="KW-0206">Cytoskeleton</keyword>
<dbReference type="GO" id="GO:0036038">
    <property type="term" value="C:MKS complex"/>
    <property type="evidence" value="ECO:0007669"/>
    <property type="project" value="TreeGrafter"/>
</dbReference>